<evidence type="ECO:0000256" key="7">
    <source>
        <dbReference type="SAM" id="SignalP"/>
    </source>
</evidence>
<comment type="caution">
    <text evidence="9">The sequence shown here is derived from an EMBL/GenBank/DDBJ whole genome shotgun (WGS) entry which is preliminary data.</text>
</comment>
<dbReference type="InterPro" id="IPR017853">
    <property type="entry name" value="GH"/>
</dbReference>
<keyword evidence="10" id="KW-1185">Reference proteome</keyword>
<dbReference type="InterPro" id="IPR002772">
    <property type="entry name" value="Glyco_hydro_3_C"/>
</dbReference>
<accession>A0A940YLF7</accession>
<dbReference type="PANTHER" id="PTHR30620">
    <property type="entry name" value="PERIPLASMIC BETA-GLUCOSIDASE-RELATED"/>
    <property type="match status" value="1"/>
</dbReference>
<evidence type="ECO:0000256" key="2">
    <source>
        <dbReference type="ARBA" id="ARBA00005336"/>
    </source>
</evidence>
<dbReference type="InterPro" id="IPR001764">
    <property type="entry name" value="Glyco_hydro_3_N"/>
</dbReference>
<dbReference type="Gene3D" id="3.20.20.300">
    <property type="entry name" value="Glycoside hydrolase, family 3, N-terminal domain"/>
    <property type="match status" value="1"/>
</dbReference>
<dbReference type="GO" id="GO:0009251">
    <property type="term" value="P:glucan catabolic process"/>
    <property type="evidence" value="ECO:0007669"/>
    <property type="project" value="TreeGrafter"/>
</dbReference>
<evidence type="ECO:0000256" key="3">
    <source>
        <dbReference type="ARBA" id="ARBA00012744"/>
    </source>
</evidence>
<organism evidence="9 10">
    <name type="scientific">Ideonella aquatica</name>
    <dbReference type="NCBI Taxonomy" id="2824119"/>
    <lineage>
        <taxon>Bacteria</taxon>
        <taxon>Pseudomonadati</taxon>
        <taxon>Pseudomonadota</taxon>
        <taxon>Betaproteobacteria</taxon>
        <taxon>Burkholderiales</taxon>
        <taxon>Sphaerotilaceae</taxon>
        <taxon>Ideonella</taxon>
    </lineage>
</organism>
<feature type="domain" description="Fibronectin type III-like" evidence="8">
    <location>
        <begin position="674"/>
        <end position="743"/>
    </location>
</feature>
<evidence type="ECO:0000313" key="9">
    <source>
        <dbReference type="EMBL" id="MBQ0959152.1"/>
    </source>
</evidence>
<dbReference type="InterPro" id="IPR013783">
    <property type="entry name" value="Ig-like_fold"/>
</dbReference>
<dbReference type="InterPro" id="IPR006311">
    <property type="entry name" value="TAT_signal"/>
</dbReference>
<dbReference type="Pfam" id="PF00933">
    <property type="entry name" value="Glyco_hydro_3"/>
    <property type="match status" value="1"/>
</dbReference>
<dbReference type="SUPFAM" id="SSF51445">
    <property type="entry name" value="(Trans)glycosidases"/>
    <property type="match status" value="1"/>
</dbReference>
<dbReference type="EMBL" id="JAGQDE010000006">
    <property type="protein sequence ID" value="MBQ0959152.1"/>
    <property type="molecule type" value="Genomic_DNA"/>
</dbReference>
<evidence type="ECO:0000313" key="10">
    <source>
        <dbReference type="Proteomes" id="UP000678374"/>
    </source>
</evidence>
<comment type="catalytic activity">
    <reaction evidence="1">
        <text>Hydrolysis of terminal, non-reducing beta-D-glucosyl residues with release of beta-D-glucose.</text>
        <dbReference type="EC" id="3.2.1.21"/>
    </reaction>
</comment>
<evidence type="ECO:0000256" key="6">
    <source>
        <dbReference type="ARBA" id="ARBA00023295"/>
    </source>
</evidence>
<evidence type="ECO:0000256" key="1">
    <source>
        <dbReference type="ARBA" id="ARBA00000448"/>
    </source>
</evidence>
<gene>
    <name evidence="9" type="ORF">KAK06_09280</name>
</gene>
<feature type="chain" id="PRO_5037397225" description="beta-glucosidase" evidence="7">
    <location>
        <begin position="28"/>
        <end position="761"/>
    </location>
</feature>
<dbReference type="Pfam" id="PF01915">
    <property type="entry name" value="Glyco_hydro_3_C"/>
    <property type="match status" value="1"/>
</dbReference>
<sequence>MSSPRQPLRRRFLQAAAALLAARSAAARPSAKDAAAIERLLRRMTLEEKAGQLSLFFDDAREDAVNANPAQVERAMADLSAEIAAGRVGGLFNGIGVASGRALQRIAVERSRLGIPLLFAADVIHGLRTVFPVPLGEAAAFDADLAERTARAAAEEATAVGIHWTFAPMVDVARDQRWGRVVEGAGEDSWWGQQLAAARVRGFQGRSLRDDDSLLATVKHFAGYGAVAGGMDYNSVELSDATLHDVHLPPFRAGLEAGALAVMTAFHDLNGIPATAHHGLLTGVLRRQWGFEGLVVSDFASDVELVTHGLAADDKDAARRAILAGCDMSMASALYNRHLPALVREGAVPMAVLDRSVRRVLRVKQALGLFERPYRSLDPARERSALRRPQTVALAREAARRSVVLLKNEGHLLPLPAQGQRIALIGPFAQDRVHLMGPWALWNEPAQGVSLEDGLRAALADPAALQVVPGCGIETPLDGGIAAAVAAARAADVVILSVGESDALSGESASRTDIGLPPVQQALAEAVAATGRPMVVVLQHGRALALSGAVRAAPAILAGWYLGQQSGHALADLLLGRHAPSGRLPVSFPQASGQQPFFYNHRNTGRPQERADETRFRSRYLEVTNEALYPFGHGLGYGEIVYEALSLDTDTLAWDGRCQVRVRVRNVGPRAMREVVQLYIHQRVASPVRPVRELRGVQAVELAAGEAASVAFTLSRHDLAHRDGQGRERVEAGWFDLWLAPSAAAGTPVALRLLGPTPSPR</sequence>
<dbReference type="Proteomes" id="UP000678374">
    <property type="component" value="Unassembled WGS sequence"/>
</dbReference>
<feature type="signal peptide" evidence="7">
    <location>
        <begin position="1"/>
        <end position="27"/>
    </location>
</feature>
<evidence type="ECO:0000259" key="8">
    <source>
        <dbReference type="SMART" id="SM01217"/>
    </source>
</evidence>
<protein>
    <recommendedName>
        <fullName evidence="3">beta-glucosidase</fullName>
        <ecNumber evidence="3">3.2.1.21</ecNumber>
    </recommendedName>
</protein>
<evidence type="ECO:0000256" key="4">
    <source>
        <dbReference type="ARBA" id="ARBA00022729"/>
    </source>
</evidence>
<dbReference type="PANTHER" id="PTHR30620:SF16">
    <property type="entry name" value="LYSOSOMAL BETA GLUCOSIDASE"/>
    <property type="match status" value="1"/>
</dbReference>
<dbReference type="FunFam" id="3.20.20.300:FF:000005">
    <property type="entry name" value="Periplasmic beta-glucosidase"/>
    <property type="match status" value="1"/>
</dbReference>
<comment type="similarity">
    <text evidence="2">Belongs to the glycosyl hydrolase 3 family.</text>
</comment>
<dbReference type="SMART" id="SM01217">
    <property type="entry name" value="Fn3_like"/>
    <property type="match status" value="1"/>
</dbReference>
<dbReference type="Gene3D" id="2.60.40.10">
    <property type="entry name" value="Immunoglobulins"/>
    <property type="match status" value="1"/>
</dbReference>
<dbReference type="InterPro" id="IPR036881">
    <property type="entry name" value="Glyco_hydro_3_C_sf"/>
</dbReference>
<keyword evidence="5 9" id="KW-0378">Hydrolase</keyword>
<dbReference type="SUPFAM" id="SSF52279">
    <property type="entry name" value="Beta-D-glucan exohydrolase, C-terminal domain"/>
    <property type="match status" value="1"/>
</dbReference>
<dbReference type="EC" id="3.2.1.21" evidence="3"/>
<dbReference type="AlphaFoldDB" id="A0A940YLF7"/>
<dbReference type="InterPro" id="IPR026891">
    <property type="entry name" value="Fn3-like"/>
</dbReference>
<keyword evidence="4 7" id="KW-0732">Signal</keyword>
<dbReference type="Pfam" id="PF14310">
    <property type="entry name" value="Fn3-like"/>
    <property type="match status" value="1"/>
</dbReference>
<dbReference type="PRINTS" id="PR00133">
    <property type="entry name" value="GLHYDRLASE3"/>
</dbReference>
<keyword evidence="6" id="KW-0326">Glycosidase</keyword>
<evidence type="ECO:0000256" key="5">
    <source>
        <dbReference type="ARBA" id="ARBA00022801"/>
    </source>
</evidence>
<name>A0A940YLF7_9BURK</name>
<proteinExistence type="inferred from homology"/>
<dbReference type="GO" id="GO:0008422">
    <property type="term" value="F:beta-glucosidase activity"/>
    <property type="evidence" value="ECO:0007669"/>
    <property type="project" value="UniProtKB-EC"/>
</dbReference>
<dbReference type="InterPro" id="IPR051915">
    <property type="entry name" value="Cellulose_Degrad_GH3"/>
</dbReference>
<dbReference type="PROSITE" id="PS51318">
    <property type="entry name" value="TAT"/>
    <property type="match status" value="1"/>
</dbReference>
<dbReference type="InterPro" id="IPR036962">
    <property type="entry name" value="Glyco_hydro_3_N_sf"/>
</dbReference>
<reference evidence="9" key="1">
    <citation type="submission" date="2021-04" db="EMBL/GenBank/DDBJ databases">
        <title>The genome sequence of Ideonella sp. 4Y11.</title>
        <authorList>
            <person name="Liu Y."/>
        </authorList>
    </citation>
    <scope>NUCLEOTIDE SEQUENCE</scope>
    <source>
        <strain evidence="9">4Y11</strain>
    </source>
</reference>
<dbReference type="Gene3D" id="3.40.50.1700">
    <property type="entry name" value="Glycoside hydrolase family 3 C-terminal domain"/>
    <property type="match status" value="1"/>
</dbReference>
<dbReference type="RefSeq" id="WP_210801665.1">
    <property type="nucleotide sequence ID" value="NZ_JAGQDE010000006.1"/>
</dbReference>